<dbReference type="AlphaFoldDB" id="A0A438JE11"/>
<dbReference type="EMBL" id="QGNW01000046">
    <property type="protein sequence ID" value="RVX07195.1"/>
    <property type="molecule type" value="Genomic_DNA"/>
</dbReference>
<protein>
    <recommendedName>
        <fullName evidence="3">Retrotransposon gag domain-containing protein</fullName>
    </recommendedName>
</protein>
<evidence type="ECO:0000313" key="2">
    <source>
        <dbReference type="Proteomes" id="UP000288805"/>
    </source>
</evidence>
<dbReference type="Proteomes" id="UP000288805">
    <property type="component" value="Unassembled WGS sequence"/>
</dbReference>
<gene>
    <name evidence="1" type="ORF">CK203_022460</name>
</gene>
<evidence type="ECO:0000313" key="1">
    <source>
        <dbReference type="EMBL" id="RVX07195.1"/>
    </source>
</evidence>
<sequence>MTSLPTKFRMPEIERYTGIDCPRIHLRFYSKIMRAHRLDEAQMIMFFPMSLSCTTQRWFASLDISRRWTWDDLAQEFLRPFAFNIVIDVSRRELEALRQRYLMGFPYTDFGSLVKDLNGLEKGIARGLWSESFPSDSNGKKPLGRQRQGDVDAISSVGLRPPRHYQTVGQTFGLYYPPSPHVQYRSWASHQSYDYAYIPPALALLYHAVQGIERPLVSYSATGQPCYAAHFVARPSESYHRPRAQSRIVDGSHSQTTTLACSASVQDASTLVVRQQTPAAARPLEGTSSHEEVMREDEEILRQLQSTRAHTSIWSLLASSSTHRDALIRALSQIRVETTTIPEGLIHMVTDGRATCIVFSDDDLPPDGPDHTRPLYISIDCSGRRVPYVFLDNGSTLNVCHLATGIALCYALSDFSPST</sequence>
<proteinExistence type="predicted"/>
<evidence type="ECO:0008006" key="3">
    <source>
        <dbReference type="Google" id="ProtNLM"/>
    </source>
</evidence>
<organism evidence="1 2">
    <name type="scientific">Vitis vinifera</name>
    <name type="common">Grape</name>
    <dbReference type="NCBI Taxonomy" id="29760"/>
    <lineage>
        <taxon>Eukaryota</taxon>
        <taxon>Viridiplantae</taxon>
        <taxon>Streptophyta</taxon>
        <taxon>Embryophyta</taxon>
        <taxon>Tracheophyta</taxon>
        <taxon>Spermatophyta</taxon>
        <taxon>Magnoliopsida</taxon>
        <taxon>eudicotyledons</taxon>
        <taxon>Gunneridae</taxon>
        <taxon>Pentapetalae</taxon>
        <taxon>rosids</taxon>
        <taxon>Vitales</taxon>
        <taxon>Vitaceae</taxon>
        <taxon>Viteae</taxon>
        <taxon>Vitis</taxon>
    </lineage>
</organism>
<dbReference type="PANTHER" id="PTHR33223">
    <property type="entry name" value="CCHC-TYPE DOMAIN-CONTAINING PROTEIN"/>
    <property type="match status" value="1"/>
</dbReference>
<accession>A0A438JE11</accession>
<name>A0A438JE11_VITVI</name>
<dbReference type="PANTHER" id="PTHR33223:SF8">
    <property type="entry name" value="OS04G0172440 PROTEIN"/>
    <property type="match status" value="1"/>
</dbReference>
<comment type="caution">
    <text evidence="1">The sequence shown here is derived from an EMBL/GenBank/DDBJ whole genome shotgun (WGS) entry which is preliminary data.</text>
</comment>
<reference evidence="1 2" key="1">
    <citation type="journal article" date="2018" name="PLoS Genet.">
        <title>Population sequencing reveals clonal diversity and ancestral inbreeding in the grapevine cultivar Chardonnay.</title>
        <authorList>
            <person name="Roach M.J."/>
            <person name="Johnson D.L."/>
            <person name="Bohlmann J."/>
            <person name="van Vuuren H.J."/>
            <person name="Jones S.J."/>
            <person name="Pretorius I.S."/>
            <person name="Schmidt S.A."/>
            <person name="Borneman A.R."/>
        </authorList>
    </citation>
    <scope>NUCLEOTIDE SEQUENCE [LARGE SCALE GENOMIC DNA]</scope>
    <source>
        <strain evidence="2">cv. Chardonnay</strain>
        <tissue evidence="1">Leaf</tissue>
    </source>
</reference>